<evidence type="ECO:0000313" key="4">
    <source>
        <dbReference type="Proteomes" id="UP000464374"/>
    </source>
</evidence>
<gene>
    <name evidence="3" type="ORF">GWP43_02505</name>
</gene>
<protein>
    <submittedName>
        <fullName evidence="3">Uncharacterized protein</fullName>
    </submittedName>
</protein>
<keyword evidence="2" id="KW-1133">Transmembrane helix</keyword>
<evidence type="ECO:0000313" key="3">
    <source>
        <dbReference type="EMBL" id="QHX42505.1"/>
    </source>
</evidence>
<proteinExistence type="predicted"/>
<feature type="transmembrane region" description="Helical" evidence="2">
    <location>
        <begin position="125"/>
        <end position="149"/>
    </location>
</feature>
<dbReference type="KEGG" id="trz:GWP43_02505"/>
<keyword evidence="2" id="KW-0472">Membrane</keyword>
<sequence>MNGVLIPQHIFVGDTAQFLFPLSQKEYKTLTASGFTVGVPIPLGNITQNDVMTINEISIVKRESGYYLAITFIPWETGDIDFPALTFLQLHNKLPAISVSSLLGTGERVNLQPPKPPLLPPGTDFLLYGAAILGVGLLTASGCGVWLLLKKLRKRTLGTAKQRLTALRKQLKRLYKTARKIQKHIPPADAAFGTNQIPADTDLTFDEGLKNTKNAIESWYASIDRCLRKYIQDLYMSNHLTTSTKDEAYFLSATYAELTETLTELFAPKRTITDLFCIFYAMLERQRFASPPPELIRNYTAVSQDMLKQLPRIAERAEAAYAMLSRNP</sequence>
<reference evidence="3 4" key="1">
    <citation type="submission" date="2020-01" db="EMBL/GenBank/DDBJ databases">
        <title>Complete genome sequence of a human oral phylogroup 1 Treponema sp. strain ATCC 700766, originally isolated from periodontitis dental plaque.</title>
        <authorList>
            <person name="Chan Y."/>
            <person name="Huo Y.-B."/>
            <person name="Yu X.-L."/>
            <person name="Zeng H."/>
            <person name="Leung W.-K."/>
            <person name="Watt R.M."/>
        </authorList>
    </citation>
    <scope>NUCLEOTIDE SEQUENCE [LARGE SCALE GENOMIC DNA]</scope>
    <source>
        <strain evidence="3 4">OMZ 804</strain>
    </source>
</reference>
<name>A0A6P1XYU1_9SPIR</name>
<evidence type="ECO:0000256" key="1">
    <source>
        <dbReference type="SAM" id="Coils"/>
    </source>
</evidence>
<dbReference type="Proteomes" id="UP000464374">
    <property type="component" value="Chromosome"/>
</dbReference>
<evidence type="ECO:0000256" key="2">
    <source>
        <dbReference type="SAM" id="Phobius"/>
    </source>
</evidence>
<feature type="coiled-coil region" evidence="1">
    <location>
        <begin position="157"/>
        <end position="184"/>
    </location>
</feature>
<organism evidence="3 4">
    <name type="scientific">Treponema vincentii</name>
    <dbReference type="NCBI Taxonomy" id="69710"/>
    <lineage>
        <taxon>Bacteria</taxon>
        <taxon>Pseudomonadati</taxon>
        <taxon>Spirochaetota</taxon>
        <taxon>Spirochaetia</taxon>
        <taxon>Spirochaetales</taxon>
        <taxon>Treponemataceae</taxon>
        <taxon>Treponema</taxon>
    </lineage>
</organism>
<accession>A0A6P1XYU1</accession>
<dbReference type="EMBL" id="CP048020">
    <property type="protein sequence ID" value="QHX42505.1"/>
    <property type="molecule type" value="Genomic_DNA"/>
</dbReference>
<dbReference type="RefSeq" id="WP_162662445.1">
    <property type="nucleotide sequence ID" value="NZ_CP048020.1"/>
</dbReference>
<keyword evidence="1" id="KW-0175">Coiled coil</keyword>
<keyword evidence="2" id="KW-0812">Transmembrane</keyword>
<dbReference type="AlphaFoldDB" id="A0A6P1XYU1"/>